<keyword evidence="3" id="KW-1185">Reference proteome</keyword>
<protein>
    <recommendedName>
        <fullName evidence="1">DUF7668 domain-containing protein</fullName>
    </recommendedName>
</protein>
<evidence type="ECO:0000313" key="3">
    <source>
        <dbReference type="Proteomes" id="UP000036097"/>
    </source>
</evidence>
<gene>
    <name evidence="2" type="ORF">ABT56_11030</name>
</gene>
<sequence length="126" mass="14090">MTNVPIIKDDENQHPIPSAWRPIFSKVINSFVNGTYMPSLGFENVKPITKETAEYIKENIDAYGETLIPLPDEAWESSVCMWMGNHWDVLIDLWTADAGASDLVLGAKVLETDGGHIIEIIMVYVP</sequence>
<dbReference type="Proteomes" id="UP000036097">
    <property type="component" value="Unassembled WGS sequence"/>
</dbReference>
<proteinExistence type="predicted"/>
<dbReference type="AlphaFoldDB" id="A0A0J1H105"/>
<accession>A0A0J1H105</accession>
<feature type="domain" description="DUF7668" evidence="1">
    <location>
        <begin position="29"/>
        <end position="126"/>
    </location>
</feature>
<dbReference type="InterPro" id="IPR056085">
    <property type="entry name" value="DUF7668"/>
</dbReference>
<dbReference type="Pfam" id="PF24705">
    <property type="entry name" value="DUF7668"/>
    <property type="match status" value="1"/>
</dbReference>
<dbReference type="OrthoDB" id="1149888at2"/>
<evidence type="ECO:0000313" key="2">
    <source>
        <dbReference type="EMBL" id="KLV05501.1"/>
    </source>
</evidence>
<dbReference type="PATRIC" id="fig|1195763.3.peg.2318"/>
<reference evidence="2 3" key="1">
    <citation type="submission" date="2015-05" db="EMBL/GenBank/DDBJ databases">
        <title>Photobacterium galathea sp. nov.</title>
        <authorList>
            <person name="Machado H."/>
            <person name="Gram L."/>
        </authorList>
    </citation>
    <scope>NUCLEOTIDE SEQUENCE [LARGE SCALE GENOMIC DNA]</scope>
    <source>
        <strain evidence="2 3">CGMCC 1.12159</strain>
    </source>
</reference>
<evidence type="ECO:0000259" key="1">
    <source>
        <dbReference type="Pfam" id="PF24705"/>
    </source>
</evidence>
<dbReference type="EMBL" id="LDOT01000013">
    <property type="protein sequence ID" value="KLV05501.1"/>
    <property type="molecule type" value="Genomic_DNA"/>
</dbReference>
<organism evidence="2 3">
    <name type="scientific">Photobacterium aquae</name>
    <dbReference type="NCBI Taxonomy" id="1195763"/>
    <lineage>
        <taxon>Bacteria</taxon>
        <taxon>Pseudomonadati</taxon>
        <taxon>Pseudomonadota</taxon>
        <taxon>Gammaproteobacteria</taxon>
        <taxon>Vibrionales</taxon>
        <taxon>Vibrionaceae</taxon>
        <taxon>Photobacterium</taxon>
    </lineage>
</organism>
<dbReference type="RefSeq" id="WP_047878930.1">
    <property type="nucleotide sequence ID" value="NZ_LDOT01000013.1"/>
</dbReference>
<name>A0A0J1H105_9GAMM</name>
<comment type="caution">
    <text evidence="2">The sequence shown here is derived from an EMBL/GenBank/DDBJ whole genome shotgun (WGS) entry which is preliminary data.</text>
</comment>